<dbReference type="InParanoid" id="D8R6B3"/>
<proteinExistence type="inferred from homology"/>
<gene>
    <name evidence="2" type="ORF">SELMODRAFT_143934</name>
</gene>
<dbReference type="AlphaFoldDB" id="D8R6B3"/>
<dbReference type="PANTHER" id="PTHR10182">
    <property type="entry name" value="CALCIUM-BINDING PROTEIN 39-RELATED"/>
    <property type="match status" value="1"/>
</dbReference>
<dbReference type="GO" id="GO:0035556">
    <property type="term" value="P:intracellular signal transduction"/>
    <property type="evidence" value="ECO:0000318"/>
    <property type="project" value="GO_Central"/>
</dbReference>
<dbReference type="PANTHER" id="PTHR10182:SF3">
    <property type="entry name" value="PROTEIN MO25"/>
    <property type="match status" value="1"/>
</dbReference>
<dbReference type="eggNOG" id="KOG1566">
    <property type="taxonomic scope" value="Eukaryota"/>
</dbReference>
<dbReference type="OrthoDB" id="609103at2759"/>
<keyword evidence="3" id="KW-1185">Reference proteome</keyword>
<dbReference type="Gramene" id="EFJ32642">
    <property type="protein sequence ID" value="EFJ32642"/>
    <property type="gene ID" value="SELMODRAFT_143934"/>
</dbReference>
<sequence length="335" mass="38463">MSFIFFKPFRPKSAAELVKSTRDALAALDDKTVADVRLLDKALEEVDKNLLAMKHMILGDGEAEPSPDLVVQLVAEVCKDDFLEILIHKLPNLGWEARKDTVQVWCILLRQKGGLAVHCLENHPELLDFLISCYQNKDTALNCGVMLRECSRFASLAAYMLESASFELFFKLVELPNFDIASDAFTTFKELLTRHGSVVNNYLNSHYDQFFELYERLLSSSNYVTKRQSLKLLGDFLLDRSNTQVMLRYISDKRNLLIVMTLLKDPSKSIQSSAFHIFKVFVANPKKPAPIVHVLAKNRDRLLRFLDNFHLDKEDEQFEEEKELLVKEIEALATR</sequence>
<evidence type="ECO:0000313" key="3">
    <source>
        <dbReference type="Proteomes" id="UP000001514"/>
    </source>
</evidence>
<accession>D8R6B3</accession>
<name>D8R6B3_SELML</name>
<protein>
    <submittedName>
        <fullName evidence="2">Uncharacterized protein</fullName>
    </submittedName>
</protein>
<reference evidence="2 3" key="1">
    <citation type="journal article" date="2011" name="Science">
        <title>The Selaginella genome identifies genetic changes associated with the evolution of vascular plants.</title>
        <authorList>
            <person name="Banks J.A."/>
            <person name="Nishiyama T."/>
            <person name="Hasebe M."/>
            <person name="Bowman J.L."/>
            <person name="Gribskov M."/>
            <person name="dePamphilis C."/>
            <person name="Albert V.A."/>
            <person name="Aono N."/>
            <person name="Aoyama T."/>
            <person name="Ambrose B.A."/>
            <person name="Ashton N.W."/>
            <person name="Axtell M.J."/>
            <person name="Barker E."/>
            <person name="Barker M.S."/>
            <person name="Bennetzen J.L."/>
            <person name="Bonawitz N.D."/>
            <person name="Chapple C."/>
            <person name="Cheng C."/>
            <person name="Correa L.G."/>
            <person name="Dacre M."/>
            <person name="DeBarry J."/>
            <person name="Dreyer I."/>
            <person name="Elias M."/>
            <person name="Engstrom E.M."/>
            <person name="Estelle M."/>
            <person name="Feng L."/>
            <person name="Finet C."/>
            <person name="Floyd S.K."/>
            <person name="Frommer W.B."/>
            <person name="Fujita T."/>
            <person name="Gramzow L."/>
            <person name="Gutensohn M."/>
            <person name="Harholt J."/>
            <person name="Hattori M."/>
            <person name="Heyl A."/>
            <person name="Hirai T."/>
            <person name="Hiwatashi Y."/>
            <person name="Ishikawa M."/>
            <person name="Iwata M."/>
            <person name="Karol K.G."/>
            <person name="Koehler B."/>
            <person name="Kolukisaoglu U."/>
            <person name="Kubo M."/>
            <person name="Kurata T."/>
            <person name="Lalonde S."/>
            <person name="Li K."/>
            <person name="Li Y."/>
            <person name="Litt A."/>
            <person name="Lyons E."/>
            <person name="Manning G."/>
            <person name="Maruyama T."/>
            <person name="Michael T.P."/>
            <person name="Mikami K."/>
            <person name="Miyazaki S."/>
            <person name="Morinaga S."/>
            <person name="Murata T."/>
            <person name="Mueller-Roeber B."/>
            <person name="Nelson D.R."/>
            <person name="Obara M."/>
            <person name="Oguri Y."/>
            <person name="Olmstead R.G."/>
            <person name="Onodera N."/>
            <person name="Petersen B.L."/>
            <person name="Pils B."/>
            <person name="Prigge M."/>
            <person name="Rensing S.A."/>
            <person name="Riano-Pachon D.M."/>
            <person name="Roberts A.W."/>
            <person name="Sato Y."/>
            <person name="Scheller H.V."/>
            <person name="Schulz B."/>
            <person name="Schulz C."/>
            <person name="Shakirov E.V."/>
            <person name="Shibagaki N."/>
            <person name="Shinohara N."/>
            <person name="Shippen D.E."/>
            <person name="Soerensen I."/>
            <person name="Sotooka R."/>
            <person name="Sugimoto N."/>
            <person name="Sugita M."/>
            <person name="Sumikawa N."/>
            <person name="Tanurdzic M."/>
            <person name="Theissen G."/>
            <person name="Ulvskov P."/>
            <person name="Wakazuki S."/>
            <person name="Weng J.K."/>
            <person name="Willats W.W."/>
            <person name="Wipf D."/>
            <person name="Wolf P.G."/>
            <person name="Yang L."/>
            <person name="Zimmer A.D."/>
            <person name="Zhu Q."/>
            <person name="Mitros T."/>
            <person name="Hellsten U."/>
            <person name="Loque D."/>
            <person name="Otillar R."/>
            <person name="Salamov A."/>
            <person name="Schmutz J."/>
            <person name="Shapiro H."/>
            <person name="Lindquist E."/>
            <person name="Lucas S."/>
            <person name="Rokhsar D."/>
            <person name="Grigoriev I.V."/>
        </authorList>
    </citation>
    <scope>NUCLEOTIDE SEQUENCE [LARGE SCALE GENOMIC DNA]</scope>
</reference>
<dbReference type="OMA" id="AYDHKES"/>
<dbReference type="KEGG" id="smo:SELMODRAFT_143934"/>
<dbReference type="SUPFAM" id="SSF48371">
    <property type="entry name" value="ARM repeat"/>
    <property type="match status" value="1"/>
</dbReference>
<organism evidence="3">
    <name type="scientific">Selaginella moellendorffii</name>
    <name type="common">Spikemoss</name>
    <dbReference type="NCBI Taxonomy" id="88036"/>
    <lineage>
        <taxon>Eukaryota</taxon>
        <taxon>Viridiplantae</taxon>
        <taxon>Streptophyta</taxon>
        <taxon>Embryophyta</taxon>
        <taxon>Tracheophyta</taxon>
        <taxon>Lycopodiopsida</taxon>
        <taxon>Selaginellales</taxon>
        <taxon>Selaginellaceae</taxon>
        <taxon>Selaginella</taxon>
    </lineage>
</organism>
<dbReference type="STRING" id="88036.D8R6B3"/>
<dbReference type="InterPro" id="IPR016024">
    <property type="entry name" value="ARM-type_fold"/>
</dbReference>
<comment type="similarity">
    <text evidence="1">Belongs to the Mo25 family.</text>
</comment>
<dbReference type="FunCoup" id="D8R6B3">
    <property type="interactions" value="1274"/>
</dbReference>
<dbReference type="GO" id="GO:0043539">
    <property type="term" value="F:protein serine/threonine kinase activator activity"/>
    <property type="evidence" value="ECO:0000318"/>
    <property type="project" value="GO_Central"/>
</dbReference>
<evidence type="ECO:0000256" key="1">
    <source>
        <dbReference type="ARBA" id="ARBA00011012"/>
    </source>
</evidence>
<dbReference type="HOGENOM" id="CLU_035755_1_0_1"/>
<dbReference type="InterPro" id="IPR011989">
    <property type="entry name" value="ARM-like"/>
</dbReference>
<evidence type="ECO:0000313" key="2">
    <source>
        <dbReference type="EMBL" id="EFJ32642.1"/>
    </source>
</evidence>
<dbReference type="Gene3D" id="1.25.10.10">
    <property type="entry name" value="Leucine-rich Repeat Variant"/>
    <property type="match status" value="1"/>
</dbReference>
<dbReference type="InterPro" id="IPR013878">
    <property type="entry name" value="Mo25"/>
</dbReference>
<dbReference type="Proteomes" id="UP000001514">
    <property type="component" value="Unassembled WGS sequence"/>
</dbReference>
<dbReference type="Pfam" id="PF08569">
    <property type="entry name" value="Mo25"/>
    <property type="match status" value="1"/>
</dbReference>
<dbReference type="EMBL" id="GL377572">
    <property type="protein sequence ID" value="EFJ32642.1"/>
    <property type="molecule type" value="Genomic_DNA"/>
</dbReference>